<evidence type="ECO:0000256" key="1">
    <source>
        <dbReference type="ARBA" id="ARBA00004651"/>
    </source>
</evidence>
<dbReference type="InterPro" id="IPR036318">
    <property type="entry name" value="FAD-bd_PCMH-like_sf"/>
</dbReference>
<dbReference type="SUPFAM" id="SSF56176">
    <property type="entry name" value="FAD-binding/transporter-associated domain-like"/>
    <property type="match status" value="1"/>
</dbReference>
<dbReference type="Gene3D" id="3.30.465.10">
    <property type="match status" value="1"/>
</dbReference>
<dbReference type="PANTHER" id="PTHR22777">
    <property type="entry name" value="HEMOLYSIN-RELATED"/>
    <property type="match status" value="1"/>
</dbReference>
<dbReference type="InterPro" id="IPR016169">
    <property type="entry name" value="FAD-bd_PCMH_sub2"/>
</dbReference>
<protein>
    <recommendedName>
        <fullName evidence="11">CBS domain-containing protein</fullName>
    </recommendedName>
</protein>
<dbReference type="GO" id="GO:0005886">
    <property type="term" value="C:plasma membrane"/>
    <property type="evidence" value="ECO:0007669"/>
    <property type="project" value="UniProtKB-SubCell"/>
</dbReference>
<comment type="similarity">
    <text evidence="2">Belongs to the UPF0053 family. Hemolysin C subfamily.</text>
</comment>
<evidence type="ECO:0000313" key="13">
    <source>
        <dbReference type="Proteomes" id="UP000248795"/>
    </source>
</evidence>
<dbReference type="SMART" id="SM01091">
    <property type="entry name" value="CorC_HlyC"/>
    <property type="match status" value="1"/>
</dbReference>
<feature type="domain" description="CBS" evidence="11">
    <location>
        <begin position="207"/>
        <end position="267"/>
    </location>
</feature>
<dbReference type="FunFam" id="3.10.580.10:FF:000002">
    <property type="entry name" value="Magnesium/cobalt efflux protein CorC"/>
    <property type="match status" value="1"/>
</dbReference>
<organism evidence="12 13">
    <name type="scientific">Aestuariivirga litoralis</name>
    <dbReference type="NCBI Taxonomy" id="2650924"/>
    <lineage>
        <taxon>Bacteria</taxon>
        <taxon>Pseudomonadati</taxon>
        <taxon>Pseudomonadota</taxon>
        <taxon>Alphaproteobacteria</taxon>
        <taxon>Hyphomicrobiales</taxon>
        <taxon>Aestuariivirgaceae</taxon>
        <taxon>Aestuariivirga</taxon>
    </lineage>
</organism>
<evidence type="ECO:0000256" key="6">
    <source>
        <dbReference type="ARBA" id="ARBA00022989"/>
    </source>
</evidence>
<evidence type="ECO:0000256" key="10">
    <source>
        <dbReference type="SAM" id="Phobius"/>
    </source>
</evidence>
<feature type="transmembrane region" description="Helical" evidence="10">
    <location>
        <begin position="94"/>
        <end position="111"/>
    </location>
</feature>
<feature type="transmembrane region" description="Helical" evidence="10">
    <location>
        <begin position="6"/>
        <end position="29"/>
    </location>
</feature>
<dbReference type="Pfam" id="PF00571">
    <property type="entry name" value="CBS"/>
    <property type="match status" value="2"/>
</dbReference>
<dbReference type="InterPro" id="IPR044751">
    <property type="entry name" value="Ion_transp-like_CBS"/>
</dbReference>
<evidence type="ECO:0000256" key="3">
    <source>
        <dbReference type="ARBA" id="ARBA00022475"/>
    </source>
</evidence>
<evidence type="ECO:0000256" key="4">
    <source>
        <dbReference type="ARBA" id="ARBA00022692"/>
    </source>
</evidence>
<evidence type="ECO:0000256" key="8">
    <source>
        <dbReference type="ARBA" id="ARBA00023136"/>
    </source>
</evidence>
<comment type="subcellular location">
    <subcellularLocation>
        <location evidence="1">Cell membrane</location>
        <topology evidence="1">Multi-pass membrane protein</topology>
    </subcellularLocation>
</comment>
<keyword evidence="7 9" id="KW-0129">CBS domain</keyword>
<keyword evidence="3" id="KW-1003">Cell membrane</keyword>
<evidence type="ECO:0000313" key="12">
    <source>
        <dbReference type="EMBL" id="PZF78905.1"/>
    </source>
</evidence>
<dbReference type="AlphaFoldDB" id="A0A2W2AUH4"/>
<feature type="transmembrane region" description="Helical" evidence="10">
    <location>
        <begin position="70"/>
        <end position="88"/>
    </location>
</feature>
<dbReference type="InterPro" id="IPR000644">
    <property type="entry name" value="CBS_dom"/>
</dbReference>
<dbReference type="Pfam" id="PF03471">
    <property type="entry name" value="CorC_HlyC"/>
    <property type="match status" value="1"/>
</dbReference>
<dbReference type="GO" id="GO:0050660">
    <property type="term" value="F:flavin adenine dinucleotide binding"/>
    <property type="evidence" value="ECO:0007669"/>
    <property type="project" value="InterPro"/>
</dbReference>
<evidence type="ECO:0000259" key="11">
    <source>
        <dbReference type="PROSITE" id="PS51371"/>
    </source>
</evidence>
<keyword evidence="5" id="KW-0677">Repeat</keyword>
<evidence type="ECO:0000256" key="9">
    <source>
        <dbReference type="PROSITE-ProRule" id="PRU00703"/>
    </source>
</evidence>
<name>A0A2W2AUH4_9HYPH</name>
<keyword evidence="13" id="KW-1185">Reference proteome</keyword>
<dbReference type="Proteomes" id="UP000248795">
    <property type="component" value="Unassembled WGS sequence"/>
</dbReference>
<proteinExistence type="inferred from homology"/>
<dbReference type="RefSeq" id="WP_111196233.1">
    <property type="nucleotide sequence ID" value="NZ_QKVK01000001.1"/>
</dbReference>
<accession>A0A2W2AUH4</accession>
<sequence>MSPDPGLTSAAILALLVLSGFAAALRAALWNASRTRLGELQKRGIQGAATALKLLEDEDRTMGALALAKLLAAMLAAGLAAFLLFHIFPLLQASLASIALIVVFAFLGLVLPDAFAARRADRAAVMLSGPASLLVAVLGPPAAALEAAARGLLTLTGSGTADETHTMHEELREAIDLHAKDGTVVKNDRDMLSGILAMQDLEVADIMVHRTKMTMLDIEEDPKEIVNTVLKSGHTRIPVWKDTPDNIIGVLHAKNLFAALQKHNGDAAKVDIEDILLPPWFVPDTRAIPDQLNAFLKRKSHFAIVVDEYGEVQGLVTLEDIIEEIVGDIKDEHDAVASGVRPKPDGSYLVDGSVAIRDLNRAFDWALPDDEANTIAGLVIHEARMIPEVGQAFVFHGFRFEILKKRRHQITALRMSPVKREGEAAPEAN</sequence>
<comment type="caution">
    <text evidence="12">The sequence shown here is derived from an EMBL/GenBank/DDBJ whole genome shotgun (WGS) entry which is preliminary data.</text>
</comment>
<keyword evidence="8 10" id="KW-0472">Membrane</keyword>
<dbReference type="CDD" id="cd04590">
    <property type="entry name" value="CBS_pair_CorC_HlyC_assoc"/>
    <property type="match status" value="1"/>
</dbReference>
<feature type="domain" description="CBS" evidence="11">
    <location>
        <begin position="275"/>
        <end position="332"/>
    </location>
</feature>
<reference evidence="13" key="1">
    <citation type="submission" date="2018-06" db="EMBL/GenBank/DDBJ databases">
        <title>Aestuariibacter litoralis strain KCTC 52945T.</title>
        <authorList>
            <person name="Li X."/>
            <person name="Salam N."/>
            <person name="Li J.-L."/>
            <person name="Chen Y.-M."/>
            <person name="Yang Z.-W."/>
            <person name="Zhang L.-Y."/>
            <person name="Han M.-X."/>
            <person name="Xiao M."/>
            <person name="Li W.-J."/>
        </authorList>
    </citation>
    <scope>NUCLEOTIDE SEQUENCE [LARGE SCALE GENOMIC DNA]</scope>
    <source>
        <strain evidence="13">KCTC 52945</strain>
    </source>
</reference>
<dbReference type="Pfam" id="PF01595">
    <property type="entry name" value="CNNM"/>
    <property type="match status" value="1"/>
</dbReference>
<dbReference type="PANTHER" id="PTHR22777:SF32">
    <property type="entry name" value="UPF0053 INNER MEMBRANE PROTEIN YFJD"/>
    <property type="match status" value="1"/>
</dbReference>
<evidence type="ECO:0000256" key="5">
    <source>
        <dbReference type="ARBA" id="ARBA00022737"/>
    </source>
</evidence>
<dbReference type="InterPro" id="IPR005170">
    <property type="entry name" value="Transptr-assoc_dom"/>
</dbReference>
<keyword evidence="6 10" id="KW-1133">Transmembrane helix</keyword>
<feature type="transmembrane region" description="Helical" evidence="10">
    <location>
        <begin position="123"/>
        <end position="143"/>
    </location>
</feature>
<evidence type="ECO:0000256" key="2">
    <source>
        <dbReference type="ARBA" id="ARBA00006446"/>
    </source>
</evidence>
<evidence type="ECO:0000256" key="7">
    <source>
        <dbReference type="ARBA" id="ARBA00023122"/>
    </source>
</evidence>
<dbReference type="EMBL" id="QKVK01000001">
    <property type="protein sequence ID" value="PZF78905.1"/>
    <property type="molecule type" value="Genomic_DNA"/>
</dbReference>
<gene>
    <name evidence="12" type="ORF">DK847_03700</name>
</gene>
<dbReference type="Gene3D" id="3.10.580.10">
    <property type="entry name" value="CBS-domain"/>
    <property type="match status" value="1"/>
</dbReference>
<dbReference type="PROSITE" id="PS51371">
    <property type="entry name" value="CBS"/>
    <property type="match status" value="2"/>
</dbReference>
<dbReference type="SUPFAM" id="SSF54631">
    <property type="entry name" value="CBS-domain pair"/>
    <property type="match status" value="1"/>
</dbReference>
<dbReference type="InterPro" id="IPR002550">
    <property type="entry name" value="CNNM"/>
</dbReference>
<keyword evidence="4 10" id="KW-0812">Transmembrane</keyword>
<dbReference type="InterPro" id="IPR046342">
    <property type="entry name" value="CBS_dom_sf"/>
</dbReference>